<dbReference type="SUPFAM" id="SSF56219">
    <property type="entry name" value="DNase I-like"/>
    <property type="match status" value="1"/>
</dbReference>
<evidence type="ECO:0000313" key="3">
    <source>
        <dbReference type="Proteomes" id="UP000095280"/>
    </source>
</evidence>
<feature type="domain" description="Fibrinogen C-terminal" evidence="2">
    <location>
        <begin position="1081"/>
        <end position="1219"/>
    </location>
</feature>
<feature type="compositionally biased region" description="Polar residues" evidence="1">
    <location>
        <begin position="1235"/>
        <end position="1247"/>
    </location>
</feature>
<name>A0A1I8FXN3_9PLAT</name>
<accession>A0A1I8FXN3</accession>
<dbReference type="InterPro" id="IPR014716">
    <property type="entry name" value="Fibrinogen_a/b/g_C_1"/>
</dbReference>
<dbReference type="SMART" id="SM00186">
    <property type="entry name" value="FBG"/>
    <property type="match status" value="3"/>
</dbReference>
<dbReference type="Gene3D" id="3.90.215.10">
    <property type="entry name" value="Gamma Fibrinogen, chain A, domain 1"/>
    <property type="match status" value="4"/>
</dbReference>
<dbReference type="Gene3D" id="3.60.10.10">
    <property type="entry name" value="Endonuclease/exonuclease/phosphatase"/>
    <property type="match status" value="1"/>
</dbReference>
<keyword evidence="3" id="KW-1185">Reference proteome</keyword>
<organism evidence="3 4">
    <name type="scientific">Macrostomum lignano</name>
    <dbReference type="NCBI Taxonomy" id="282301"/>
    <lineage>
        <taxon>Eukaryota</taxon>
        <taxon>Metazoa</taxon>
        <taxon>Spiralia</taxon>
        <taxon>Lophotrochozoa</taxon>
        <taxon>Platyhelminthes</taxon>
        <taxon>Rhabditophora</taxon>
        <taxon>Macrostomorpha</taxon>
        <taxon>Macrostomida</taxon>
        <taxon>Macrostomidae</taxon>
        <taxon>Macrostomum</taxon>
    </lineage>
</organism>
<feature type="region of interest" description="Disordered" evidence="1">
    <location>
        <begin position="1737"/>
        <end position="1760"/>
    </location>
</feature>
<dbReference type="InterPro" id="IPR036691">
    <property type="entry name" value="Endo/exonu/phosph_ase_sf"/>
</dbReference>
<dbReference type="GO" id="GO:0005615">
    <property type="term" value="C:extracellular space"/>
    <property type="evidence" value="ECO:0007669"/>
    <property type="project" value="TreeGrafter"/>
</dbReference>
<feature type="domain" description="Fibrinogen C-terminal" evidence="2">
    <location>
        <begin position="32"/>
        <end position="273"/>
    </location>
</feature>
<feature type="domain" description="Fibrinogen C-terminal" evidence="2">
    <location>
        <begin position="1819"/>
        <end position="2025"/>
    </location>
</feature>
<dbReference type="SUPFAM" id="SSF56496">
    <property type="entry name" value="Fibrinogen C-terminal domain-like"/>
    <property type="match status" value="4"/>
</dbReference>
<dbReference type="Pfam" id="PF14529">
    <property type="entry name" value="Exo_endo_phos_2"/>
    <property type="match status" value="1"/>
</dbReference>
<reference evidence="4" key="1">
    <citation type="submission" date="2016-11" db="UniProtKB">
        <authorList>
            <consortium name="WormBaseParasite"/>
        </authorList>
    </citation>
    <scope>IDENTIFICATION</scope>
</reference>
<feature type="compositionally biased region" description="Basic and acidic residues" evidence="1">
    <location>
        <begin position="1742"/>
        <end position="1754"/>
    </location>
</feature>
<evidence type="ECO:0000259" key="2">
    <source>
        <dbReference type="PROSITE" id="PS51406"/>
    </source>
</evidence>
<feature type="region of interest" description="Disordered" evidence="1">
    <location>
        <begin position="343"/>
        <end position="411"/>
    </location>
</feature>
<dbReference type="WBParaSite" id="maker-uti_cns_0000297-snap-gene-2.23-mRNA-1">
    <property type="protein sequence ID" value="maker-uti_cns_0000297-snap-gene-2.23-mRNA-1"/>
    <property type="gene ID" value="maker-uti_cns_0000297-snap-gene-2.23"/>
</dbReference>
<feature type="compositionally biased region" description="Basic and acidic residues" evidence="1">
    <location>
        <begin position="583"/>
        <end position="595"/>
    </location>
</feature>
<feature type="compositionally biased region" description="Low complexity" evidence="1">
    <location>
        <begin position="357"/>
        <end position="372"/>
    </location>
</feature>
<proteinExistence type="predicted"/>
<sequence length="2025" mass="224385">MAQQPAAPEASSLGREWSLGHESLSEYEAVRSLPVRSDLDCTVRASRDSAVHLVAFNASSGLCAQFRCRMGLSHCRKCRNANKGAQRVWTAGSDCWTTVQHRVSGSVDFYRNWTQYQSEFGEGPDGNYWIGLNSLHALTASGPRKLRILMKAWNDSEHWAEYSSFSVGPESDNYRLSVSGFSGSAGIGDCFTSHSGMQFTTKDADHDTRTGNCATSHKGAWWFRSCFATLPNGEYKDASAAIGGAFAQGVIWQYNFGFYYSLMEIEMLLLAQCSTALMDLWFGLCSLQAGLLAEEFLVRAGTGSYAGNSLQLNITDFDFNVVDLEESIETGIIRASLRRSRRHNTFRQRKAEEQRSAKAASSATSEEGAGNSVNPAEGPTSDKGADSARRPEASGAAKASGIQNGGAGHTTKPRLDSYLVRMALSGTVIQVLKTNVEDQALQIQPADSQSGQQLLETLKAFDWRRATPDTHWHRAWIPARSAITNADELRRLLLATNPALPANGVVVHGTISKPGGDGFTAILGLSDSWILRYPDMSLISVGLMQIQIFCFESDTTRPPPPEKRKRASGSSAGPKRSGKGAAVRHDPSEDVDPVKGKAAKAAVTSGRGKGRKPARNTIRSAREAAAGHRQGSKPQQPPAQYHHSYHHCGPPGKPGRECECRPYGSPALDPGNYPGGAHRTGAWSHRRGGRGSSLAQLALSKQEAVRTIRGIPRVDILQLNLHHCIAASTNLMQVANFAKPGIILLQEPWTKKAWHRQDLSDRDLCAIQSNHIIANRTIIIASIYIPGDGPVVSPNLTSLVDYCSDRRFQLLVAGDINAHHTHWGSNTSNSRGEELLAYICTTNTKFCNTGETQTFDNGRWTEAFDETLVSHGLAPLVKDWEVWDEEESLSDHRFVRFRLQSSGPKPNILWKRNAFAETLKCQTDQLTTAAPTTCQEVDDLADLLSKTVLTAHEASCPLKAYKGKKSALWWHPALVSLRRKAKCLQRKARKSKDPADLAAYQDAIRDFQCETRKAKSDKWRQYCAELEGTRPTSRVVKALTLDKMSKLSVIKRPDGRLAENPGESLDIMLTSSDSFPRLNSLHALTASGPRKLRILMKAWNDSEHWAEYSSFSVGPESDNYRLSVSGFSGSAGIGDCFTSHSGMQFTTKDADHDTRTGNCATSHKGAWWFRSCFTTLPNGEYKDASAAIGGAFAQSVIWRFNFGFYYSLKEFEMLLLPSQSTPTRAGSEGRPAEKQQINNGRAPSGNETRSDRPGDKLKTAGEALPGDEQKNAPHAYRLGIEQAFHWVGSPRGLVSLWLLYESTSSGSASRLLRTGALCLVRLHRCRLHIQFHLAILADLQVALVERNANLTRPDEPTIAPEQLSRLSAKPVGPWTAVNFVVYLGSRPISTNALKPDRFADLQARQCAGTAIVELSCLGPLLLKSLNAGVHVGLPRPQILHCCRQIAPEFAAECHWLIRSERHLSRRLHFWSGVVSELDGVRLLHAANAVEYFRSCVGVMQQYPFSSDIHRPARQVALLLLLLAAVVRHVTKATSSGQLWHSSRESLSDYEAVRSLSVESEIECSAAASSDSAVHLVTFNASSGLCAHFRYRLGLSHCRKCRNANKGAQRVWTVSSDCWTTVHHRVSGSVDFYRNWTQYQSEFGEGPDGNYWIGECIPDLLYSLPFPTQLLPFVNDKHRHDVRIFPGLNSLHALTASGPRKLRVLMKAWNDSEHWAEYSSFSVGPESDNYRLLRQRRHRRQSRSLEQRHAVQHEGRRSRHQHWQLRNNLQPARQVALLLLLLAAVPRHVTEAAFSVQKWHSSRESLSDYEAVSDSAVHLVAYSESSSLCTHFRCRLGLSHCRKCRNANKGAQRVWTAGKDCWTTVQHRVSGSVDFYRNWTQYQSEFGEGPDGNYWIGLNSLHALTASGPRKLRILMKAWNDSEHWAEYSSFSVGPESDNYRLSVSGFSGSAGIGDCLDENNGMQATDNCATKYKGAWWFSQCHFTLPNGEYKDSSDAIGGAFAEGIIWRLNFSYYYSLKEIEMLLL</sequence>
<feature type="region of interest" description="Disordered" evidence="1">
    <location>
        <begin position="553"/>
        <end position="656"/>
    </location>
</feature>
<evidence type="ECO:0000256" key="1">
    <source>
        <dbReference type="SAM" id="MobiDB-lite"/>
    </source>
</evidence>
<feature type="region of interest" description="Disordered" evidence="1">
    <location>
        <begin position="1220"/>
        <end position="1270"/>
    </location>
</feature>
<dbReference type="InterPro" id="IPR005135">
    <property type="entry name" value="Endo/exonuclease/phosphatase"/>
</dbReference>
<dbReference type="InterPro" id="IPR036056">
    <property type="entry name" value="Fibrinogen-like_C"/>
</dbReference>
<feature type="compositionally biased region" description="Basic and acidic residues" evidence="1">
    <location>
        <begin position="1248"/>
        <end position="1259"/>
    </location>
</feature>
<dbReference type="PANTHER" id="PTHR19143">
    <property type="entry name" value="FIBRINOGEN/TENASCIN/ANGIOPOEITIN"/>
    <property type="match status" value="1"/>
</dbReference>
<evidence type="ECO:0000313" key="4">
    <source>
        <dbReference type="WBParaSite" id="maker-uti_cns_0000297-snap-gene-2.23-mRNA-1"/>
    </source>
</evidence>
<protein>
    <submittedName>
        <fullName evidence="4">Fibrinogen C-terminal domain-containing protein</fullName>
    </submittedName>
</protein>
<feature type="domain" description="Fibrinogen C-terminal" evidence="2">
    <location>
        <begin position="1554"/>
        <end position="1731"/>
    </location>
</feature>
<dbReference type="CDD" id="cd00087">
    <property type="entry name" value="FReD"/>
    <property type="match status" value="1"/>
</dbReference>
<dbReference type="Pfam" id="PF00147">
    <property type="entry name" value="Fibrinogen_C"/>
    <property type="match status" value="5"/>
</dbReference>
<dbReference type="InterPro" id="IPR050373">
    <property type="entry name" value="Fibrinogen_C-term_domain"/>
</dbReference>
<dbReference type="InterPro" id="IPR002181">
    <property type="entry name" value="Fibrinogen_a/b/g_C_dom"/>
</dbReference>
<feature type="compositionally biased region" description="Basic and acidic residues" evidence="1">
    <location>
        <begin position="383"/>
        <end position="392"/>
    </location>
</feature>
<dbReference type="PROSITE" id="PS51406">
    <property type="entry name" value="FIBRINOGEN_C_2"/>
    <property type="match status" value="4"/>
</dbReference>
<dbReference type="GO" id="GO:0003824">
    <property type="term" value="F:catalytic activity"/>
    <property type="evidence" value="ECO:0007669"/>
    <property type="project" value="InterPro"/>
</dbReference>
<dbReference type="Proteomes" id="UP000095280">
    <property type="component" value="Unplaced"/>
</dbReference>